<evidence type="ECO:0000313" key="1">
    <source>
        <dbReference type="EMBL" id="GAA6406012.1"/>
    </source>
</evidence>
<dbReference type="RefSeq" id="WP_256162303.1">
    <property type="nucleotide sequence ID" value="NZ_BAABYW010000001.1"/>
</dbReference>
<comment type="caution">
    <text evidence="1">The sequence shown here is derived from an EMBL/GenBank/DDBJ whole genome shotgun (WGS) entry which is preliminary data.</text>
</comment>
<organism evidence="1 2">
    <name type="scientific">Blautia hominis</name>
    <dbReference type="NCBI Taxonomy" id="2025493"/>
    <lineage>
        <taxon>Bacteria</taxon>
        <taxon>Bacillati</taxon>
        <taxon>Bacillota</taxon>
        <taxon>Clostridia</taxon>
        <taxon>Lachnospirales</taxon>
        <taxon>Lachnospiraceae</taxon>
        <taxon>Blautia</taxon>
    </lineage>
</organism>
<protein>
    <submittedName>
        <fullName evidence="1">Uncharacterized protein</fullName>
    </submittedName>
</protein>
<name>A0ABQ0B3J5_9FIRM</name>
<evidence type="ECO:0000313" key="2">
    <source>
        <dbReference type="Proteomes" id="UP001600943"/>
    </source>
</evidence>
<dbReference type="EMBL" id="BAABYW010000001">
    <property type="protein sequence ID" value="GAA6406012.1"/>
    <property type="molecule type" value="Genomic_DNA"/>
</dbReference>
<proteinExistence type="predicted"/>
<dbReference type="Proteomes" id="UP001600943">
    <property type="component" value="Unassembled WGS sequence"/>
</dbReference>
<keyword evidence="2" id="KW-1185">Reference proteome</keyword>
<gene>
    <name evidence="1" type="ORF">K040078D81_01290</name>
</gene>
<reference evidence="1 2" key="1">
    <citation type="submission" date="2024-04" db="EMBL/GenBank/DDBJ databases">
        <title>Defined microbial consortia suppress multidrug-resistant proinflammatory Enterobacteriaceae via ecological control.</title>
        <authorList>
            <person name="Furuichi M."/>
            <person name="Kawaguchi T."/>
            <person name="Pust M."/>
            <person name="Yasuma K."/>
            <person name="Plichta D."/>
            <person name="Hasegawa N."/>
            <person name="Ohya T."/>
            <person name="Bhattarai S."/>
            <person name="Sasajima S."/>
            <person name="Aoto Y."/>
            <person name="Tuganbaev T."/>
            <person name="Yaginuma M."/>
            <person name="Ueda M."/>
            <person name="Okahashi N."/>
            <person name="Amafuji K."/>
            <person name="Kiridooshi Y."/>
            <person name="Sugita K."/>
            <person name="Strazar M."/>
            <person name="Skelly A."/>
            <person name="Suda W."/>
            <person name="Hattori M."/>
            <person name="Nakamoto N."/>
            <person name="Caballero S."/>
            <person name="Norman J."/>
            <person name="Olle B."/>
            <person name="Tanoue T."/>
            <person name="Arita M."/>
            <person name="Bucci V."/>
            <person name="Atarashi K."/>
            <person name="Xavier R."/>
            <person name="Honda K."/>
        </authorList>
    </citation>
    <scope>NUCLEOTIDE SEQUENCE [LARGE SCALE GENOMIC DNA]</scope>
    <source>
        <strain evidence="2">k04-0078-D8-1</strain>
    </source>
</reference>
<accession>A0ABQ0B3J5</accession>
<sequence>MNEPYVSNQICVLKTDKKLVAFYDKLRVASTYNYAQLHADGEYSEDGRKVRSLIGLTLLDYTNGKGDRTVSVKVNLSPDEVAYIFSRLCSGFPLFEFRQEKIFGNKDANGYSTVTKLSITRNTQDYKGQPLRIPWKIEAENGKGIAVQNKTGGTYIQKNSFQPMSKAAINVTDADMFGLLNRVIRYVHMWEATISPSLITNGKHALQAALAQKQAQGTELGEQAA</sequence>